<dbReference type="PANTHER" id="PTHR33993:SF5">
    <property type="entry name" value="GLYOXALASE"/>
    <property type="match status" value="1"/>
</dbReference>
<reference evidence="2 3" key="1">
    <citation type="submission" date="2017-08" db="EMBL/GenBank/DDBJ databases">
        <title>Infants hospitalized years apart are colonized by the same room-sourced microbial strains.</title>
        <authorList>
            <person name="Brooks B."/>
            <person name="Olm M.R."/>
            <person name="Firek B.A."/>
            <person name="Baker R."/>
            <person name="Thomas B.C."/>
            <person name="Morowitz M.J."/>
            <person name="Banfield J.F."/>
        </authorList>
    </citation>
    <scope>NUCLEOTIDE SEQUENCE [LARGE SCALE GENOMIC DNA]</scope>
    <source>
        <strain evidence="2">S2_012_000_R2_81</strain>
    </source>
</reference>
<gene>
    <name evidence="2" type="ORF">DI603_00595</name>
</gene>
<dbReference type="Gene3D" id="3.10.180.10">
    <property type="entry name" value="2,3-Dihydroxybiphenyl 1,2-Dioxygenase, domain 1"/>
    <property type="match status" value="1"/>
</dbReference>
<dbReference type="EMBL" id="QFOD01000001">
    <property type="protein sequence ID" value="PZP36502.1"/>
    <property type="molecule type" value="Genomic_DNA"/>
</dbReference>
<dbReference type="CDD" id="cd06587">
    <property type="entry name" value="VOC"/>
    <property type="match status" value="1"/>
</dbReference>
<protein>
    <submittedName>
        <fullName evidence="2">Glyoxalase</fullName>
    </submittedName>
</protein>
<accession>A0A2W5FZN8</accession>
<dbReference type="PANTHER" id="PTHR33993">
    <property type="entry name" value="GLYOXALASE-RELATED"/>
    <property type="match status" value="1"/>
</dbReference>
<dbReference type="Proteomes" id="UP000249633">
    <property type="component" value="Unassembled WGS sequence"/>
</dbReference>
<dbReference type="InterPro" id="IPR037523">
    <property type="entry name" value="VOC_core"/>
</dbReference>
<evidence type="ECO:0000259" key="1">
    <source>
        <dbReference type="PROSITE" id="PS51819"/>
    </source>
</evidence>
<sequence>MKRVTGLGGIFFKSKDPKALAEWYRLHLGLNVEDWGGVAFRWADDSPTGTTIWSPFKEDSSYFAPSTAPFMINFRVADLHALLAALRSEGCQVSDEVSDSEYGKFGWVMDPEGNKLELWEPPAGR</sequence>
<evidence type="ECO:0000313" key="2">
    <source>
        <dbReference type="EMBL" id="PZP36502.1"/>
    </source>
</evidence>
<feature type="domain" description="VOC" evidence="1">
    <location>
        <begin position="6"/>
        <end position="121"/>
    </location>
</feature>
<dbReference type="InterPro" id="IPR052164">
    <property type="entry name" value="Anthracycline_SecMetBiosynth"/>
</dbReference>
<dbReference type="Pfam" id="PF18029">
    <property type="entry name" value="Glyoxalase_6"/>
    <property type="match status" value="1"/>
</dbReference>
<organism evidence="2 3">
    <name type="scientific">Roseateles depolymerans</name>
    <dbReference type="NCBI Taxonomy" id="76731"/>
    <lineage>
        <taxon>Bacteria</taxon>
        <taxon>Pseudomonadati</taxon>
        <taxon>Pseudomonadota</taxon>
        <taxon>Betaproteobacteria</taxon>
        <taxon>Burkholderiales</taxon>
        <taxon>Sphaerotilaceae</taxon>
        <taxon>Roseateles</taxon>
    </lineage>
</organism>
<dbReference type="SUPFAM" id="SSF54593">
    <property type="entry name" value="Glyoxalase/Bleomycin resistance protein/Dihydroxybiphenyl dioxygenase"/>
    <property type="match status" value="1"/>
</dbReference>
<dbReference type="InterPro" id="IPR029068">
    <property type="entry name" value="Glyas_Bleomycin-R_OHBP_Dase"/>
</dbReference>
<name>A0A2W5FZN8_9BURK</name>
<comment type="caution">
    <text evidence="2">The sequence shown here is derived from an EMBL/GenBank/DDBJ whole genome shotgun (WGS) entry which is preliminary data.</text>
</comment>
<dbReference type="PROSITE" id="PS51819">
    <property type="entry name" value="VOC"/>
    <property type="match status" value="1"/>
</dbReference>
<dbReference type="AlphaFoldDB" id="A0A2W5FZN8"/>
<evidence type="ECO:0000313" key="3">
    <source>
        <dbReference type="Proteomes" id="UP000249633"/>
    </source>
</evidence>
<proteinExistence type="predicted"/>
<dbReference type="InterPro" id="IPR041581">
    <property type="entry name" value="Glyoxalase_6"/>
</dbReference>